<dbReference type="GO" id="GO:0016787">
    <property type="term" value="F:hydrolase activity"/>
    <property type="evidence" value="ECO:0007669"/>
    <property type="project" value="UniProtKB-KW"/>
</dbReference>
<dbReference type="SUPFAM" id="SSF74650">
    <property type="entry name" value="Galactose mutarotase-like"/>
    <property type="match status" value="1"/>
</dbReference>
<dbReference type="SUPFAM" id="SSF51011">
    <property type="entry name" value="Glycosyl hydrolase domain"/>
    <property type="match status" value="1"/>
</dbReference>
<dbReference type="CDD" id="cd06591">
    <property type="entry name" value="GH31_xylosidase_XylS"/>
    <property type="match status" value="1"/>
</dbReference>
<dbReference type="Gene3D" id="3.20.20.80">
    <property type="entry name" value="Glycosidases"/>
    <property type="match status" value="1"/>
</dbReference>
<reference evidence="4 5" key="1">
    <citation type="submission" date="2023-02" db="EMBL/GenBank/DDBJ databases">
        <title>Genome sequence of Novosphingobium humi KACC 19094.</title>
        <authorList>
            <person name="Kim S."/>
            <person name="Heo J."/>
            <person name="Kwon S.-W."/>
        </authorList>
    </citation>
    <scope>NUCLEOTIDE SEQUENCE [LARGE SCALE GENOMIC DNA]</scope>
    <source>
        <strain evidence="4 5">KACC 19094</strain>
    </source>
</reference>
<dbReference type="RefSeq" id="WP_273617036.1">
    <property type="nucleotide sequence ID" value="NZ_CP117417.1"/>
</dbReference>
<dbReference type="PANTHER" id="PTHR43863">
    <property type="entry name" value="HYDROLASE, PUTATIVE (AFU_ORTHOLOGUE AFUA_1G03140)-RELATED"/>
    <property type="match status" value="1"/>
</dbReference>
<evidence type="ECO:0000313" key="5">
    <source>
        <dbReference type="Proteomes" id="UP001218231"/>
    </source>
</evidence>
<dbReference type="CDD" id="cd14752">
    <property type="entry name" value="GH31_N"/>
    <property type="match status" value="1"/>
</dbReference>
<dbReference type="InterPro" id="IPR017853">
    <property type="entry name" value="GH"/>
</dbReference>
<feature type="domain" description="PA14" evidence="3">
    <location>
        <begin position="660"/>
        <end position="801"/>
    </location>
</feature>
<dbReference type="Gene3D" id="2.60.40.1180">
    <property type="entry name" value="Golgi alpha-mannosidase II"/>
    <property type="match status" value="3"/>
</dbReference>
<dbReference type="InterPro" id="IPR025887">
    <property type="entry name" value="Glyco_hydro_31_N_dom"/>
</dbReference>
<proteinExistence type="inferred from homology"/>
<dbReference type="InterPro" id="IPR011013">
    <property type="entry name" value="Gal_mutarotase_sf_dom"/>
</dbReference>
<accession>A0ABY7TTR7</accession>
<dbReference type="InterPro" id="IPR037524">
    <property type="entry name" value="PA14/GLEYA"/>
</dbReference>
<dbReference type="Pfam" id="PF07691">
    <property type="entry name" value="PA14"/>
    <property type="match status" value="1"/>
</dbReference>
<dbReference type="Proteomes" id="UP001218231">
    <property type="component" value="Chromosome"/>
</dbReference>
<dbReference type="Pfam" id="PF21365">
    <property type="entry name" value="Glyco_hydro_31_3rd"/>
    <property type="match status" value="2"/>
</dbReference>
<organism evidence="4 5">
    <name type="scientific">Novosphingobium humi</name>
    <dbReference type="NCBI Taxonomy" id="2282397"/>
    <lineage>
        <taxon>Bacteria</taxon>
        <taxon>Pseudomonadati</taxon>
        <taxon>Pseudomonadota</taxon>
        <taxon>Alphaproteobacteria</taxon>
        <taxon>Sphingomonadales</taxon>
        <taxon>Sphingomonadaceae</taxon>
        <taxon>Novosphingobium</taxon>
    </lineage>
</organism>
<dbReference type="Pfam" id="PF17137">
    <property type="entry name" value="DUF5110"/>
    <property type="match status" value="1"/>
</dbReference>
<evidence type="ECO:0000313" key="4">
    <source>
        <dbReference type="EMBL" id="WCT76622.1"/>
    </source>
</evidence>
<dbReference type="SUPFAM" id="SSF51445">
    <property type="entry name" value="(Trans)glycosidases"/>
    <property type="match status" value="1"/>
</dbReference>
<dbReference type="Pfam" id="PF01055">
    <property type="entry name" value="Glyco_hydro_31_2nd"/>
    <property type="match status" value="1"/>
</dbReference>
<evidence type="ECO:0000256" key="1">
    <source>
        <dbReference type="ARBA" id="ARBA00007806"/>
    </source>
</evidence>
<protein>
    <submittedName>
        <fullName evidence="4">Glycoside hydrolase family 31 protein</fullName>
    </submittedName>
</protein>
<dbReference type="InterPro" id="IPR011658">
    <property type="entry name" value="PA14_dom"/>
</dbReference>
<comment type="similarity">
    <text evidence="1 2">Belongs to the glycosyl hydrolase 31 family.</text>
</comment>
<sequence>MVAFAVSQSAHAKTQNASGLDARGHLLAVAAQAGDAFAYTLLSDGVQVHLHGLTKNILFYGPETVRVNTNPGRNYWTAPSLVVVRPPAALPFTVADKPDRLTIITPRLRIEVSKATGALRFMDASGKLYTAENAAAPETVKPVTIDGAPSYEATNRFTLQGDEAIYGFGFTADDRSNRRGSDLLLVQTNVGIIIPVMMSSRRYGILWDTYSQMRFKDDATGASLWAESAPGGVDYYFMGGQTPDDVVAAYRRLTGDAPMVPKQVLGLFMSKERYKTQAQLLDIARTFRKERFPLDTIVQDWQYWGSDKDGSWSGMIWDKTRYPDPEGMTRRLHAMHMKLMVSIWPSVGDDTALAHELDAQHLRFAPLHWISKHARVYDAYSPVARRIYFKHIKSGLLDKGVDALWMDGTEVEVSSAMWNAADNIRDTKALGSNALGDFTRYLNPYSLMTTQGTYDGQRATSNKRVFTLTRSAWAGAQRTAAASWSGDIFASWKTLKQQVAGGINVTVTGNPYWTQDTGGFFVSDFPGGEQNAAWRELYARWLQFAAFNPLMRIHGTDVEREPWRFKTLDPQVYHSLLKSTQLRYRLMPYIYGLAWNVTHAGGTMMRPMMMDFPDDRALDTIDDQFMFGPSLLVHPVTRAMIHIQPPPPATVPVEALTTPDGKPGLAVQYFEGENFETPKGTAIDAKLDHTWPDPPLAEIPGGLSGLNHFSARWTGTLTAPEAGSYELGLEGDDGYRLMLDGETVISRWGKGTLRYTGKRITLAKGQRVRIGIDYFNGDGNRALRLAWRRPGDGSGEVRGPADFNVTTTLPKGADWYDFWSGERLRGGERVTRPAPLDLVPLYVRAGSILPMGPVLQYATQHPEAPLDIRIYPGADARFTLYDDDGETYAYEKGQRATTELIWHDRSRTLTIGARRGAFPGMVKRRILNIAVIGPSPAGGMASAPVHRRVQFSGRKLSVRL</sequence>
<keyword evidence="2 4" id="KW-0378">Hydrolase</keyword>
<keyword evidence="5" id="KW-1185">Reference proteome</keyword>
<dbReference type="InterPro" id="IPR051816">
    <property type="entry name" value="Glycosyl_Hydrolase_31"/>
</dbReference>
<dbReference type="PANTHER" id="PTHR43863:SF2">
    <property type="entry name" value="MALTASE-GLUCOAMYLASE"/>
    <property type="match status" value="1"/>
</dbReference>
<name>A0ABY7TTR7_9SPHN</name>
<evidence type="ECO:0000256" key="2">
    <source>
        <dbReference type="RuleBase" id="RU361185"/>
    </source>
</evidence>
<dbReference type="InterPro" id="IPR000322">
    <property type="entry name" value="Glyco_hydro_31_TIM"/>
</dbReference>
<dbReference type="EMBL" id="CP117417">
    <property type="protein sequence ID" value="WCT76622.1"/>
    <property type="molecule type" value="Genomic_DNA"/>
</dbReference>
<evidence type="ECO:0000259" key="3">
    <source>
        <dbReference type="PROSITE" id="PS51820"/>
    </source>
</evidence>
<dbReference type="InterPro" id="IPR048395">
    <property type="entry name" value="Glyco_hydro_31_C"/>
</dbReference>
<dbReference type="Pfam" id="PF13802">
    <property type="entry name" value="Gal_mutarotas_2"/>
    <property type="match status" value="1"/>
</dbReference>
<dbReference type="SMART" id="SM00758">
    <property type="entry name" value="PA14"/>
    <property type="match status" value="1"/>
</dbReference>
<gene>
    <name evidence="4" type="ORF">PQ457_11825</name>
</gene>
<dbReference type="PROSITE" id="PS51820">
    <property type="entry name" value="PA14"/>
    <property type="match status" value="1"/>
</dbReference>
<dbReference type="SUPFAM" id="SSF56988">
    <property type="entry name" value="Anthrax protective antigen"/>
    <property type="match status" value="1"/>
</dbReference>
<keyword evidence="2" id="KW-0326">Glycosidase</keyword>
<dbReference type="Gene3D" id="2.60.120.380">
    <property type="match status" value="1"/>
</dbReference>
<dbReference type="InterPro" id="IPR033403">
    <property type="entry name" value="DUF5110"/>
</dbReference>
<dbReference type="Gene3D" id="2.60.40.1760">
    <property type="entry name" value="glycosyl hydrolase (family 31)"/>
    <property type="match status" value="1"/>
</dbReference>
<dbReference type="InterPro" id="IPR013780">
    <property type="entry name" value="Glyco_hydro_b"/>
</dbReference>